<comment type="caution">
    <text evidence="1">The sequence shown here is derived from an EMBL/GenBank/DDBJ whole genome shotgun (WGS) entry which is preliminary data.</text>
</comment>
<evidence type="ECO:0000313" key="2">
    <source>
        <dbReference type="Proteomes" id="UP001549207"/>
    </source>
</evidence>
<keyword evidence="2" id="KW-1185">Reference proteome</keyword>
<accession>A0ACC6TKP7</accession>
<name>A0ACC6TKP7_9MICC</name>
<evidence type="ECO:0000313" key="1">
    <source>
        <dbReference type="EMBL" id="MET3774348.1"/>
    </source>
</evidence>
<protein>
    <submittedName>
        <fullName evidence="1">AcrR family transcriptional regulator</fullName>
    </submittedName>
</protein>
<organism evidence="1 2">
    <name type="scientific">Arthrobacter nitrophenolicus</name>
    <dbReference type="NCBI Taxonomy" id="683150"/>
    <lineage>
        <taxon>Bacteria</taxon>
        <taxon>Bacillati</taxon>
        <taxon>Actinomycetota</taxon>
        <taxon>Actinomycetes</taxon>
        <taxon>Micrococcales</taxon>
        <taxon>Micrococcaceae</taxon>
        <taxon>Arthrobacter</taxon>
    </lineage>
</organism>
<sequence length="181" mass="19867">MSGPSHDAIIHSASRLFGERGYRAVTVREIAADAGVSASLVMKLFLSKENLYAAVQPEESLLAEPDVPIAELGRALVFRVLMRRERGMQEPWANIALAVLDSPDPHAARAEIRERYLDAITRLIGDPTQDRRFASTVICLMTGFGEAIRTLGLFDGRDLDELVEYYGAIVQTHIDAAKAAT</sequence>
<dbReference type="EMBL" id="JBEPNJ010000028">
    <property type="protein sequence ID" value="MET3774348.1"/>
    <property type="molecule type" value="Genomic_DNA"/>
</dbReference>
<reference evidence="1" key="1">
    <citation type="submission" date="2024-06" db="EMBL/GenBank/DDBJ databases">
        <title>Genomic Encyclopedia of Type Strains, Phase IV (KMG-IV): sequencing the most valuable type-strain genomes for metagenomic binning, comparative biology and taxonomic classification.</title>
        <authorList>
            <person name="Goeker M."/>
        </authorList>
    </citation>
    <scope>NUCLEOTIDE SEQUENCE</scope>
    <source>
        <strain evidence="1">SJCon</strain>
    </source>
</reference>
<gene>
    <name evidence="1" type="ORF">ABIC98_004024</name>
</gene>
<proteinExistence type="predicted"/>
<dbReference type="Proteomes" id="UP001549207">
    <property type="component" value="Unassembled WGS sequence"/>
</dbReference>